<proteinExistence type="predicted"/>
<accession>A0A1M5NAW5</accession>
<organism evidence="1 2">
    <name type="scientific">Ferrimonas marina</name>
    <dbReference type="NCBI Taxonomy" id="299255"/>
    <lineage>
        <taxon>Bacteria</taxon>
        <taxon>Pseudomonadati</taxon>
        <taxon>Pseudomonadota</taxon>
        <taxon>Gammaproteobacteria</taxon>
        <taxon>Alteromonadales</taxon>
        <taxon>Ferrimonadaceae</taxon>
        <taxon>Ferrimonas</taxon>
    </lineage>
</organism>
<sequence length="90" mass="10414">MEWQQMIDSLTPELVERLQYGVETGKWPDGTPLTDEQRDSAMQAVMLWQARHDDQHQHLTVGSGGQLNQLSKAELKRQFVEEPITRLKPE</sequence>
<evidence type="ECO:0000313" key="2">
    <source>
        <dbReference type="Proteomes" id="UP000184268"/>
    </source>
</evidence>
<gene>
    <name evidence="1" type="ORF">SAMN02745129_0944</name>
</gene>
<evidence type="ECO:0008006" key="3">
    <source>
        <dbReference type="Google" id="ProtNLM"/>
    </source>
</evidence>
<dbReference type="InterPro" id="IPR009749">
    <property type="entry name" value="DUF1315"/>
</dbReference>
<protein>
    <recommendedName>
        <fullName evidence="3">DUF1315 family protein</fullName>
    </recommendedName>
</protein>
<keyword evidence="2" id="KW-1185">Reference proteome</keyword>
<name>A0A1M5NAW5_9GAMM</name>
<dbReference type="Pfam" id="PF07023">
    <property type="entry name" value="DUF1315"/>
    <property type="match status" value="1"/>
</dbReference>
<dbReference type="Proteomes" id="UP000184268">
    <property type="component" value="Unassembled WGS sequence"/>
</dbReference>
<dbReference type="RefSeq" id="WP_067654493.1">
    <property type="nucleotide sequence ID" value="NZ_FQXG01000001.1"/>
</dbReference>
<dbReference type="OrthoDB" id="5616307at2"/>
<reference evidence="1 2" key="1">
    <citation type="submission" date="2016-11" db="EMBL/GenBank/DDBJ databases">
        <authorList>
            <person name="Jaros S."/>
            <person name="Januszkiewicz K."/>
            <person name="Wedrychowicz H."/>
        </authorList>
    </citation>
    <scope>NUCLEOTIDE SEQUENCE [LARGE SCALE GENOMIC DNA]</scope>
    <source>
        <strain evidence="1 2">DSM 16917</strain>
    </source>
</reference>
<dbReference type="EMBL" id="FQXG01000001">
    <property type="protein sequence ID" value="SHG86133.1"/>
    <property type="molecule type" value="Genomic_DNA"/>
</dbReference>
<evidence type="ECO:0000313" key="1">
    <source>
        <dbReference type="EMBL" id="SHG86133.1"/>
    </source>
</evidence>
<dbReference type="AlphaFoldDB" id="A0A1M5NAW5"/>
<dbReference type="STRING" id="299255.SAMN02745129_0944"/>